<dbReference type="EMBL" id="QOWE01000009">
    <property type="protein sequence ID" value="RCR69170.1"/>
    <property type="molecule type" value="Genomic_DNA"/>
</dbReference>
<evidence type="ECO:0000313" key="3">
    <source>
        <dbReference type="EMBL" id="RCR69170.1"/>
    </source>
</evidence>
<dbReference type="Gene3D" id="3.40.50.2000">
    <property type="entry name" value="Glycogen Phosphorylase B"/>
    <property type="match status" value="1"/>
</dbReference>
<sequence>MNRAKKILLFDTIIDGHHADYLTHLIAYWVQNRPEGELIVVTQQSFGKQFEALLEAKPGVKNIRFVPISEEDIETVHGASMATRSFKEWNLVLKYGQTHQPSHVLLMYFDLFMLATWLGRSAPFAVSGIYFRPDFHYKTRPGIKARLNGIRKKVTLNGVLNRKGLTNLFCLDHSAVEGLQALSPHVKIWPLADPVESYAITPAEVEHLRTKLGISPNRRILLLFGHLDDRKGIEPLLNALKLLKPEQQRALCLVLAGPIQPGFREKVESSMAEVGSDMQMVRVFDEIKGREIQVYFELSDYVLALYQNHIGMASVVVRAAVSGKPVLASDYGYLGHLVQTEQLGAVTDATSPAAIRALLERILTEQLPYSKTNLQKLADRNSNVYFAETIFNHL</sequence>
<evidence type="ECO:0000256" key="1">
    <source>
        <dbReference type="ARBA" id="ARBA00022679"/>
    </source>
</evidence>
<dbReference type="GO" id="GO:0016757">
    <property type="term" value="F:glycosyltransferase activity"/>
    <property type="evidence" value="ECO:0007669"/>
    <property type="project" value="InterPro"/>
</dbReference>
<dbReference type="OrthoDB" id="919017at2"/>
<gene>
    <name evidence="3" type="ORF">DUE52_12460</name>
</gene>
<dbReference type="SUPFAM" id="SSF53756">
    <property type="entry name" value="UDP-Glycosyltransferase/glycogen phosphorylase"/>
    <property type="match status" value="1"/>
</dbReference>
<dbReference type="InterPro" id="IPR001296">
    <property type="entry name" value="Glyco_trans_1"/>
</dbReference>
<name>A0A368JNB6_9BACT</name>
<organism evidence="3 4">
    <name type="scientific">Larkinella punicea</name>
    <dbReference type="NCBI Taxonomy" id="2315727"/>
    <lineage>
        <taxon>Bacteria</taxon>
        <taxon>Pseudomonadati</taxon>
        <taxon>Bacteroidota</taxon>
        <taxon>Cytophagia</taxon>
        <taxon>Cytophagales</taxon>
        <taxon>Spirosomataceae</taxon>
        <taxon>Larkinella</taxon>
    </lineage>
</organism>
<dbReference type="RefSeq" id="WP_114406346.1">
    <property type="nucleotide sequence ID" value="NZ_QOWE01000009.1"/>
</dbReference>
<proteinExistence type="predicted"/>
<evidence type="ECO:0000313" key="4">
    <source>
        <dbReference type="Proteomes" id="UP000253383"/>
    </source>
</evidence>
<keyword evidence="1 3" id="KW-0808">Transferase</keyword>
<protein>
    <submittedName>
        <fullName evidence="3">Glycosyltransferase</fullName>
    </submittedName>
</protein>
<reference evidence="3 4" key="1">
    <citation type="submission" date="2018-07" db="EMBL/GenBank/DDBJ databases">
        <title>Genome analysis of Larkinella rosea.</title>
        <authorList>
            <person name="Zhou Z."/>
            <person name="Wang G."/>
        </authorList>
    </citation>
    <scope>NUCLEOTIDE SEQUENCE [LARGE SCALE GENOMIC DNA]</scope>
    <source>
        <strain evidence="4">zzj9</strain>
    </source>
</reference>
<dbReference type="GO" id="GO:0009103">
    <property type="term" value="P:lipopolysaccharide biosynthetic process"/>
    <property type="evidence" value="ECO:0007669"/>
    <property type="project" value="TreeGrafter"/>
</dbReference>
<evidence type="ECO:0000259" key="2">
    <source>
        <dbReference type="Pfam" id="PF00534"/>
    </source>
</evidence>
<accession>A0A368JNB6</accession>
<dbReference type="PANTHER" id="PTHR46401">
    <property type="entry name" value="GLYCOSYLTRANSFERASE WBBK-RELATED"/>
    <property type="match status" value="1"/>
</dbReference>
<dbReference type="Pfam" id="PF00534">
    <property type="entry name" value="Glycos_transf_1"/>
    <property type="match status" value="1"/>
</dbReference>
<dbReference type="AlphaFoldDB" id="A0A368JNB6"/>
<comment type="caution">
    <text evidence="3">The sequence shown here is derived from an EMBL/GenBank/DDBJ whole genome shotgun (WGS) entry which is preliminary data.</text>
</comment>
<keyword evidence="4" id="KW-1185">Reference proteome</keyword>
<dbReference type="PANTHER" id="PTHR46401:SF2">
    <property type="entry name" value="GLYCOSYLTRANSFERASE WBBK-RELATED"/>
    <property type="match status" value="1"/>
</dbReference>
<feature type="domain" description="Glycosyl transferase family 1" evidence="2">
    <location>
        <begin position="206"/>
        <end position="366"/>
    </location>
</feature>
<dbReference type="Proteomes" id="UP000253383">
    <property type="component" value="Unassembled WGS sequence"/>
</dbReference>